<reference evidence="3" key="1">
    <citation type="journal article" date="2021" name="Mol. Ecol. Resour.">
        <title>Apolygus lucorum genome provides insights into omnivorousness and mesophyll feeding.</title>
        <authorList>
            <person name="Liu Y."/>
            <person name="Liu H."/>
            <person name="Wang H."/>
            <person name="Huang T."/>
            <person name="Liu B."/>
            <person name="Yang B."/>
            <person name="Yin L."/>
            <person name="Li B."/>
            <person name="Zhang Y."/>
            <person name="Zhang S."/>
            <person name="Jiang F."/>
            <person name="Zhang X."/>
            <person name="Ren Y."/>
            <person name="Wang B."/>
            <person name="Wang S."/>
            <person name="Lu Y."/>
            <person name="Wu K."/>
            <person name="Fan W."/>
            <person name="Wang G."/>
        </authorList>
    </citation>
    <scope>NUCLEOTIDE SEQUENCE</scope>
    <source>
        <strain evidence="3">12Hb</strain>
    </source>
</reference>
<name>A0A8S9XR19_APOLU</name>
<dbReference type="InterPro" id="IPR001810">
    <property type="entry name" value="F-box_dom"/>
</dbReference>
<dbReference type="AlphaFoldDB" id="A0A8S9XR19"/>
<evidence type="ECO:0000259" key="2">
    <source>
        <dbReference type="PROSITE" id="PS50181"/>
    </source>
</evidence>
<sequence>MAPSVYVFNVFTFLNTVVPPRRRDIVGELPPEMGCHILRMLDIDSLVNVVLVSLQWQNLCLHDPVLCRRIMAYIHERRRVKKENRAVDTRLRTVRSIFLDFFKKRTSSACGKRKRSGEPQVTEPPTKRRAMRF</sequence>
<dbReference type="PROSITE" id="PS50181">
    <property type="entry name" value="FBOX"/>
    <property type="match status" value="1"/>
</dbReference>
<feature type="domain" description="F-box" evidence="2">
    <location>
        <begin position="23"/>
        <end position="59"/>
    </location>
</feature>
<protein>
    <recommendedName>
        <fullName evidence="2">F-box domain-containing protein</fullName>
    </recommendedName>
</protein>
<dbReference type="Pfam" id="PF12937">
    <property type="entry name" value="F-box-like"/>
    <property type="match status" value="1"/>
</dbReference>
<organism evidence="3 4">
    <name type="scientific">Apolygus lucorum</name>
    <name type="common">Small green plant bug</name>
    <name type="synonym">Lygocoris lucorum</name>
    <dbReference type="NCBI Taxonomy" id="248454"/>
    <lineage>
        <taxon>Eukaryota</taxon>
        <taxon>Metazoa</taxon>
        <taxon>Ecdysozoa</taxon>
        <taxon>Arthropoda</taxon>
        <taxon>Hexapoda</taxon>
        <taxon>Insecta</taxon>
        <taxon>Pterygota</taxon>
        <taxon>Neoptera</taxon>
        <taxon>Paraneoptera</taxon>
        <taxon>Hemiptera</taxon>
        <taxon>Heteroptera</taxon>
        <taxon>Panheteroptera</taxon>
        <taxon>Cimicomorpha</taxon>
        <taxon>Miridae</taxon>
        <taxon>Mirini</taxon>
        <taxon>Apolygus</taxon>
    </lineage>
</organism>
<keyword evidence="4" id="KW-1185">Reference proteome</keyword>
<gene>
    <name evidence="3" type="ORF">GE061_012024</name>
</gene>
<evidence type="ECO:0000313" key="3">
    <source>
        <dbReference type="EMBL" id="KAF6211512.1"/>
    </source>
</evidence>
<dbReference type="SUPFAM" id="SSF81383">
    <property type="entry name" value="F-box domain"/>
    <property type="match status" value="1"/>
</dbReference>
<accession>A0A8S9XR19</accession>
<proteinExistence type="predicted"/>
<dbReference type="OrthoDB" id="6626129at2759"/>
<dbReference type="InterPro" id="IPR036047">
    <property type="entry name" value="F-box-like_dom_sf"/>
</dbReference>
<dbReference type="Gene3D" id="1.20.1280.50">
    <property type="match status" value="1"/>
</dbReference>
<evidence type="ECO:0000256" key="1">
    <source>
        <dbReference type="SAM" id="MobiDB-lite"/>
    </source>
</evidence>
<feature type="region of interest" description="Disordered" evidence="1">
    <location>
        <begin position="107"/>
        <end position="133"/>
    </location>
</feature>
<dbReference type="EMBL" id="WIXP02000004">
    <property type="protein sequence ID" value="KAF6211512.1"/>
    <property type="molecule type" value="Genomic_DNA"/>
</dbReference>
<evidence type="ECO:0000313" key="4">
    <source>
        <dbReference type="Proteomes" id="UP000466442"/>
    </source>
</evidence>
<comment type="caution">
    <text evidence="3">The sequence shown here is derived from an EMBL/GenBank/DDBJ whole genome shotgun (WGS) entry which is preliminary data.</text>
</comment>
<dbReference type="Proteomes" id="UP000466442">
    <property type="component" value="Unassembled WGS sequence"/>
</dbReference>